<dbReference type="InterPro" id="IPR006311">
    <property type="entry name" value="TAT_signal"/>
</dbReference>
<dbReference type="SUPFAM" id="SSF47240">
    <property type="entry name" value="Ferritin-like"/>
    <property type="match status" value="1"/>
</dbReference>
<dbReference type="Proteomes" id="UP000502706">
    <property type="component" value="Chromosome"/>
</dbReference>
<keyword evidence="2" id="KW-1185">Reference proteome</keyword>
<dbReference type="Gene3D" id="1.20.1260.10">
    <property type="match status" value="1"/>
</dbReference>
<dbReference type="InterPro" id="IPR019546">
    <property type="entry name" value="TAT_signal_bac_arc"/>
</dbReference>
<dbReference type="EMBL" id="CP045121">
    <property type="protein sequence ID" value="QIN78691.1"/>
    <property type="molecule type" value="Genomic_DNA"/>
</dbReference>
<gene>
    <name evidence="1" type="ORF">GBA65_09350</name>
</gene>
<accession>A0A6G8PWU2</accession>
<proteinExistence type="predicted"/>
<name>A0A6G8PWU2_9ACTN</name>
<dbReference type="NCBIfam" id="TIGR01409">
    <property type="entry name" value="TAT_signal_seq"/>
    <property type="match status" value="1"/>
</dbReference>
<sequence>MGGIWGIVDPGPGGLRREVVRRTVVFFRDIGSRRERSQRMDGAESRISPVGFDREYSRRNFLKTAAMAGAAAAAAGAGGLALGARPAWAVHEGYQAVGDVGIFQLAYKLELLEGTFYDIGAASGLFAGNDLAQIAAIRDHEFAHADAIASTLSAAGAEVPATPEFIFPDDATADAATFLGYAATFEPVGIGAYQGAAPALVDKNLLAAAISIHNAECQHRCAINILQGVVPPNNIAFEEALPLDAVLAAVAPFGVTA</sequence>
<dbReference type="PROSITE" id="PS51318">
    <property type="entry name" value="TAT"/>
    <property type="match status" value="1"/>
</dbReference>
<dbReference type="InterPro" id="IPR009078">
    <property type="entry name" value="Ferritin-like_SF"/>
</dbReference>
<dbReference type="AlphaFoldDB" id="A0A6G8PWU2"/>
<evidence type="ECO:0000313" key="2">
    <source>
        <dbReference type="Proteomes" id="UP000502706"/>
    </source>
</evidence>
<dbReference type="InterPro" id="IPR012347">
    <property type="entry name" value="Ferritin-like"/>
</dbReference>
<organism evidence="1 2">
    <name type="scientific">Rubrobacter marinus</name>
    <dbReference type="NCBI Taxonomy" id="2653852"/>
    <lineage>
        <taxon>Bacteria</taxon>
        <taxon>Bacillati</taxon>
        <taxon>Actinomycetota</taxon>
        <taxon>Rubrobacteria</taxon>
        <taxon>Rubrobacterales</taxon>
        <taxon>Rubrobacteraceae</taxon>
        <taxon>Rubrobacter</taxon>
    </lineage>
</organism>
<dbReference type="Pfam" id="PF13668">
    <property type="entry name" value="Ferritin_2"/>
    <property type="match status" value="1"/>
</dbReference>
<reference evidence="1 2" key="1">
    <citation type="submission" date="2019-10" db="EMBL/GenBank/DDBJ databases">
        <title>Rubrobacter sp nov SCSIO 52915 isolated from a deep-sea sediment in the South China Sea.</title>
        <authorList>
            <person name="Chen R.W."/>
        </authorList>
    </citation>
    <scope>NUCLEOTIDE SEQUENCE [LARGE SCALE GENOMIC DNA]</scope>
    <source>
        <strain evidence="1 2">SCSIO 52915</strain>
    </source>
</reference>
<protein>
    <submittedName>
        <fullName evidence="1">Twin-arginine translocation signal domain-containing protein</fullName>
    </submittedName>
</protein>
<evidence type="ECO:0000313" key="1">
    <source>
        <dbReference type="EMBL" id="QIN78691.1"/>
    </source>
</evidence>
<dbReference type="KEGG" id="rmar:GBA65_09350"/>